<gene>
    <name evidence="4" type="ORF">MB27_12860</name>
</gene>
<sequence>MNAEFEAVLRQCLDGSIGPDTLLHRDTDLRQFGIDSLAIVRLLVTIEDAFGVIVPDEVISFEIFSSAGTLWDVVSGLAGEQGED</sequence>
<reference evidence="4 5" key="1">
    <citation type="submission" date="2014-10" db="EMBL/GenBank/DDBJ databases">
        <title>Draft genome sequence of Actinoplanes utahensis NRRL 12052.</title>
        <authorList>
            <person name="Velasco-Bucheli B."/>
            <person name="del Cerro C."/>
            <person name="Hormigo D."/>
            <person name="Garcia J.L."/>
            <person name="Acebal C."/>
            <person name="Arroyo M."/>
            <person name="de la Mata I."/>
        </authorList>
    </citation>
    <scope>NUCLEOTIDE SEQUENCE [LARGE SCALE GENOMIC DNA]</scope>
    <source>
        <strain evidence="4 5">NRRL 12052</strain>
    </source>
</reference>
<evidence type="ECO:0000313" key="5">
    <source>
        <dbReference type="Proteomes" id="UP000054537"/>
    </source>
</evidence>
<dbReference type="AlphaFoldDB" id="A0A0A6UQ22"/>
<evidence type="ECO:0000256" key="2">
    <source>
        <dbReference type="ARBA" id="ARBA00022553"/>
    </source>
</evidence>
<comment type="caution">
    <text evidence="4">The sequence shown here is derived from an EMBL/GenBank/DDBJ whole genome shotgun (WGS) entry which is preliminary data.</text>
</comment>
<dbReference type="EMBL" id="JRTT01000013">
    <property type="protein sequence ID" value="KHD77148.1"/>
    <property type="molecule type" value="Genomic_DNA"/>
</dbReference>
<dbReference type="Proteomes" id="UP000054537">
    <property type="component" value="Unassembled WGS sequence"/>
</dbReference>
<dbReference type="InterPro" id="IPR006162">
    <property type="entry name" value="Ppantetheine_attach_site"/>
</dbReference>
<feature type="domain" description="Carrier" evidence="3">
    <location>
        <begin position="1"/>
        <end position="81"/>
    </location>
</feature>
<dbReference type="InterPro" id="IPR009081">
    <property type="entry name" value="PP-bd_ACP"/>
</dbReference>
<dbReference type="STRING" id="1869.MB27_12860"/>
<proteinExistence type="predicted"/>
<dbReference type="PROSITE" id="PS50075">
    <property type="entry name" value="CARRIER"/>
    <property type="match status" value="1"/>
</dbReference>
<keyword evidence="2" id="KW-0597">Phosphoprotein</keyword>
<evidence type="ECO:0000256" key="1">
    <source>
        <dbReference type="ARBA" id="ARBA00022450"/>
    </source>
</evidence>
<name>A0A0A6UQ22_ACTUT</name>
<keyword evidence="1" id="KW-0596">Phosphopantetheine</keyword>
<keyword evidence="5" id="KW-1185">Reference proteome</keyword>
<dbReference type="eggNOG" id="COG0236">
    <property type="taxonomic scope" value="Bacteria"/>
</dbReference>
<evidence type="ECO:0000313" key="4">
    <source>
        <dbReference type="EMBL" id="KHD77148.1"/>
    </source>
</evidence>
<protein>
    <recommendedName>
        <fullName evidence="3">Carrier domain-containing protein</fullName>
    </recommendedName>
</protein>
<dbReference type="PROSITE" id="PS00012">
    <property type="entry name" value="PHOSPHOPANTETHEINE"/>
    <property type="match status" value="1"/>
</dbReference>
<dbReference type="Pfam" id="PF00550">
    <property type="entry name" value="PP-binding"/>
    <property type="match status" value="1"/>
</dbReference>
<dbReference type="InterPro" id="IPR036736">
    <property type="entry name" value="ACP-like_sf"/>
</dbReference>
<accession>A0A0A6UQ22</accession>
<dbReference type="Gene3D" id="1.10.1200.10">
    <property type="entry name" value="ACP-like"/>
    <property type="match status" value="1"/>
</dbReference>
<organism evidence="4 5">
    <name type="scientific">Actinoplanes utahensis</name>
    <dbReference type="NCBI Taxonomy" id="1869"/>
    <lineage>
        <taxon>Bacteria</taxon>
        <taxon>Bacillati</taxon>
        <taxon>Actinomycetota</taxon>
        <taxon>Actinomycetes</taxon>
        <taxon>Micromonosporales</taxon>
        <taxon>Micromonosporaceae</taxon>
        <taxon>Actinoplanes</taxon>
    </lineage>
</organism>
<evidence type="ECO:0000259" key="3">
    <source>
        <dbReference type="PROSITE" id="PS50075"/>
    </source>
</evidence>
<dbReference type="SUPFAM" id="SSF47336">
    <property type="entry name" value="ACP-like"/>
    <property type="match status" value="1"/>
</dbReference>